<dbReference type="PANTHER" id="PTHR43441">
    <property type="entry name" value="RIBOSOMAL-PROTEIN-SERINE ACETYLTRANSFERASE"/>
    <property type="match status" value="1"/>
</dbReference>
<reference evidence="2" key="1">
    <citation type="submission" date="2021-01" db="EMBL/GenBank/DDBJ databases">
        <authorList>
            <person name="Kaushik A."/>
        </authorList>
    </citation>
    <scope>NUCLEOTIDE SEQUENCE</scope>
    <source>
        <strain evidence="2">AG6-10EEA</strain>
    </source>
</reference>
<dbReference type="Gene3D" id="3.40.630.30">
    <property type="match status" value="1"/>
</dbReference>
<dbReference type="GO" id="GO:1990189">
    <property type="term" value="F:protein N-terminal-serine acetyltransferase activity"/>
    <property type="evidence" value="ECO:0007669"/>
    <property type="project" value="TreeGrafter"/>
</dbReference>
<gene>
    <name evidence="2" type="ORF">RDB_LOCUS18833</name>
</gene>
<comment type="caution">
    <text evidence="2">The sequence shown here is derived from an EMBL/GenBank/DDBJ whole genome shotgun (WGS) entry which is preliminary data.</text>
</comment>
<accession>A0A8H2XG81</accession>
<dbReference type="SUPFAM" id="SSF55729">
    <property type="entry name" value="Acyl-CoA N-acyltransferases (Nat)"/>
    <property type="match status" value="1"/>
</dbReference>
<dbReference type="InterPro" id="IPR051908">
    <property type="entry name" value="Ribosomal_N-acetyltransferase"/>
</dbReference>
<dbReference type="InterPro" id="IPR016181">
    <property type="entry name" value="Acyl_CoA_acyltransferase"/>
</dbReference>
<dbReference type="Proteomes" id="UP000663853">
    <property type="component" value="Unassembled WGS sequence"/>
</dbReference>
<proteinExistence type="predicted"/>
<dbReference type="PANTHER" id="PTHR43441:SF5">
    <property type="entry name" value="FAMILY ACETYLTRANSFERASE, PUTATIVE-RELATED"/>
    <property type="match status" value="1"/>
</dbReference>
<sequence length="262" mass="29591">MASNYVNNYVPPAPKLPVLLPDPNKSYNVNFCFPVVELEADRVKLAPFIPRIHAAALFNAIVKAPDTMRYMPFSTPATLEAFEAFCEDFFRCEPGRCLYVVLLDKTRLVPGEEMDEEKVAKVLMGTIGYINGSRELSTAEIAFVIVFPQYQRTHVNTHAVGLLMRYALDRPSEGGLGLRRLQWQAHASNLPSPMAAERLGFKFEGIIRWQRPLPADRETSAPFRLDDTLGLPGRHTAMLAICWDDWENGGKEHVQKLMERKA</sequence>
<protein>
    <recommendedName>
        <fullName evidence="1">N-acetyltransferase domain-containing protein</fullName>
    </recommendedName>
</protein>
<evidence type="ECO:0000313" key="2">
    <source>
        <dbReference type="EMBL" id="CAE6426518.1"/>
    </source>
</evidence>
<dbReference type="GO" id="GO:0008999">
    <property type="term" value="F:protein-N-terminal-alanine acetyltransferase activity"/>
    <property type="evidence" value="ECO:0007669"/>
    <property type="project" value="TreeGrafter"/>
</dbReference>
<dbReference type="InterPro" id="IPR000182">
    <property type="entry name" value="GNAT_dom"/>
</dbReference>
<evidence type="ECO:0000313" key="3">
    <source>
        <dbReference type="Proteomes" id="UP000663853"/>
    </source>
</evidence>
<feature type="domain" description="N-acetyltransferase" evidence="1">
    <location>
        <begin position="68"/>
        <end position="226"/>
    </location>
</feature>
<organism evidence="2 3">
    <name type="scientific">Rhizoctonia solani</name>
    <dbReference type="NCBI Taxonomy" id="456999"/>
    <lineage>
        <taxon>Eukaryota</taxon>
        <taxon>Fungi</taxon>
        <taxon>Dikarya</taxon>
        <taxon>Basidiomycota</taxon>
        <taxon>Agaricomycotina</taxon>
        <taxon>Agaricomycetes</taxon>
        <taxon>Cantharellales</taxon>
        <taxon>Ceratobasidiaceae</taxon>
        <taxon>Rhizoctonia</taxon>
    </lineage>
</organism>
<dbReference type="PROSITE" id="PS51186">
    <property type="entry name" value="GNAT"/>
    <property type="match status" value="1"/>
</dbReference>
<evidence type="ECO:0000259" key="1">
    <source>
        <dbReference type="PROSITE" id="PS51186"/>
    </source>
</evidence>
<name>A0A8H2XG81_9AGAM</name>
<dbReference type="AlphaFoldDB" id="A0A8H2XG81"/>
<dbReference type="Pfam" id="PF13302">
    <property type="entry name" value="Acetyltransf_3"/>
    <property type="match status" value="1"/>
</dbReference>
<dbReference type="EMBL" id="CAJMXA010000335">
    <property type="protein sequence ID" value="CAE6426518.1"/>
    <property type="molecule type" value="Genomic_DNA"/>
</dbReference>